<dbReference type="GO" id="GO:0043565">
    <property type="term" value="F:sequence-specific DNA binding"/>
    <property type="evidence" value="ECO:0007669"/>
    <property type="project" value="InterPro"/>
</dbReference>
<dbReference type="InterPro" id="IPR001789">
    <property type="entry name" value="Sig_transdc_resp-reg_receiver"/>
</dbReference>
<dbReference type="InterPro" id="IPR011006">
    <property type="entry name" value="CheY-like_superfamily"/>
</dbReference>
<evidence type="ECO:0000256" key="1">
    <source>
        <dbReference type="ARBA" id="ARBA00022741"/>
    </source>
</evidence>
<dbReference type="CDD" id="cd00009">
    <property type="entry name" value="AAA"/>
    <property type="match status" value="1"/>
</dbReference>
<protein>
    <submittedName>
        <fullName evidence="9">Transcriptional regulatory protein ZraR</fullName>
    </submittedName>
</protein>
<accession>A0A5C5XDQ8</accession>
<keyword evidence="10" id="KW-1185">Reference proteome</keyword>
<dbReference type="GO" id="GO:0005524">
    <property type="term" value="F:ATP binding"/>
    <property type="evidence" value="ECO:0007669"/>
    <property type="project" value="UniProtKB-KW"/>
</dbReference>
<keyword evidence="2" id="KW-0067">ATP-binding</keyword>
<keyword evidence="1" id="KW-0547">Nucleotide-binding</keyword>
<evidence type="ECO:0000259" key="8">
    <source>
        <dbReference type="PROSITE" id="PS50110"/>
    </source>
</evidence>
<proteinExistence type="predicted"/>
<dbReference type="PROSITE" id="PS00675">
    <property type="entry name" value="SIGMA54_INTERACT_1"/>
    <property type="match status" value="1"/>
</dbReference>
<dbReference type="InterPro" id="IPR009057">
    <property type="entry name" value="Homeodomain-like_sf"/>
</dbReference>
<dbReference type="InterPro" id="IPR058031">
    <property type="entry name" value="AAA_lid_NorR"/>
</dbReference>
<dbReference type="SMART" id="SM00382">
    <property type="entry name" value="AAA"/>
    <property type="match status" value="1"/>
</dbReference>
<dbReference type="GO" id="GO:0000160">
    <property type="term" value="P:phosphorelay signal transduction system"/>
    <property type="evidence" value="ECO:0007669"/>
    <property type="project" value="InterPro"/>
</dbReference>
<dbReference type="InterPro" id="IPR025662">
    <property type="entry name" value="Sigma_54_int_dom_ATP-bd_1"/>
</dbReference>
<comment type="caution">
    <text evidence="9">The sequence shown here is derived from an EMBL/GenBank/DDBJ whole genome shotgun (WGS) entry which is preliminary data.</text>
</comment>
<dbReference type="PROSITE" id="PS00676">
    <property type="entry name" value="SIGMA54_INTERACT_2"/>
    <property type="match status" value="1"/>
</dbReference>
<evidence type="ECO:0000313" key="10">
    <source>
        <dbReference type="Proteomes" id="UP000316095"/>
    </source>
</evidence>
<dbReference type="Pfam" id="PF02954">
    <property type="entry name" value="HTH_8"/>
    <property type="match status" value="1"/>
</dbReference>
<keyword evidence="4" id="KW-0238">DNA-binding</keyword>
<dbReference type="SUPFAM" id="SSF52172">
    <property type="entry name" value="CheY-like"/>
    <property type="match status" value="1"/>
</dbReference>
<gene>
    <name evidence="9" type="primary">zraR_2</name>
    <name evidence="9" type="ORF">Pan54_07640</name>
</gene>
<dbReference type="PANTHER" id="PTHR32071">
    <property type="entry name" value="TRANSCRIPTIONAL REGULATORY PROTEIN"/>
    <property type="match status" value="1"/>
</dbReference>
<dbReference type="SUPFAM" id="SSF52540">
    <property type="entry name" value="P-loop containing nucleoside triphosphate hydrolases"/>
    <property type="match status" value="1"/>
</dbReference>
<evidence type="ECO:0000256" key="3">
    <source>
        <dbReference type="ARBA" id="ARBA00023015"/>
    </source>
</evidence>
<dbReference type="InterPro" id="IPR027417">
    <property type="entry name" value="P-loop_NTPase"/>
</dbReference>
<dbReference type="Pfam" id="PF00158">
    <property type="entry name" value="Sigma54_activat"/>
    <property type="match status" value="1"/>
</dbReference>
<dbReference type="PROSITE" id="PS50110">
    <property type="entry name" value="RESPONSE_REGULATORY"/>
    <property type="match status" value="1"/>
</dbReference>
<dbReference type="Pfam" id="PF25601">
    <property type="entry name" value="AAA_lid_14"/>
    <property type="match status" value="1"/>
</dbReference>
<dbReference type="Gene3D" id="3.40.50.2300">
    <property type="match status" value="1"/>
</dbReference>
<dbReference type="InterPro" id="IPR025943">
    <property type="entry name" value="Sigma_54_int_dom_ATP-bd_2"/>
</dbReference>
<keyword evidence="6" id="KW-0597">Phosphoprotein</keyword>
<dbReference type="SMART" id="SM00448">
    <property type="entry name" value="REC"/>
    <property type="match status" value="1"/>
</dbReference>
<name>A0A5C5XDQ8_9PLAN</name>
<dbReference type="RefSeq" id="WP_146502216.1">
    <property type="nucleotide sequence ID" value="NZ_SJPG01000001.1"/>
</dbReference>
<dbReference type="Gene3D" id="1.10.8.60">
    <property type="match status" value="1"/>
</dbReference>
<evidence type="ECO:0000256" key="6">
    <source>
        <dbReference type="PROSITE-ProRule" id="PRU00169"/>
    </source>
</evidence>
<dbReference type="FunFam" id="3.40.50.300:FF:000006">
    <property type="entry name" value="DNA-binding transcriptional regulator NtrC"/>
    <property type="match status" value="1"/>
</dbReference>
<dbReference type="GO" id="GO:0006355">
    <property type="term" value="P:regulation of DNA-templated transcription"/>
    <property type="evidence" value="ECO:0007669"/>
    <property type="project" value="InterPro"/>
</dbReference>
<dbReference type="Gene3D" id="3.40.50.300">
    <property type="entry name" value="P-loop containing nucleotide triphosphate hydrolases"/>
    <property type="match status" value="1"/>
</dbReference>
<dbReference type="SUPFAM" id="SSF46689">
    <property type="entry name" value="Homeodomain-like"/>
    <property type="match status" value="1"/>
</dbReference>
<dbReference type="InterPro" id="IPR002197">
    <property type="entry name" value="HTH_Fis"/>
</dbReference>
<dbReference type="InterPro" id="IPR003593">
    <property type="entry name" value="AAA+_ATPase"/>
</dbReference>
<dbReference type="PROSITE" id="PS50045">
    <property type="entry name" value="SIGMA54_INTERACT_4"/>
    <property type="match status" value="1"/>
</dbReference>
<reference evidence="9 10" key="1">
    <citation type="submission" date="2019-02" db="EMBL/GenBank/DDBJ databases">
        <title>Deep-cultivation of Planctomycetes and their phenomic and genomic characterization uncovers novel biology.</title>
        <authorList>
            <person name="Wiegand S."/>
            <person name="Jogler M."/>
            <person name="Boedeker C."/>
            <person name="Pinto D."/>
            <person name="Vollmers J."/>
            <person name="Rivas-Marin E."/>
            <person name="Kohn T."/>
            <person name="Peeters S.H."/>
            <person name="Heuer A."/>
            <person name="Rast P."/>
            <person name="Oberbeckmann S."/>
            <person name="Bunk B."/>
            <person name="Jeske O."/>
            <person name="Meyerdierks A."/>
            <person name="Storesund J.E."/>
            <person name="Kallscheuer N."/>
            <person name="Luecker S."/>
            <person name="Lage O.M."/>
            <person name="Pohl T."/>
            <person name="Merkel B.J."/>
            <person name="Hornburger P."/>
            <person name="Mueller R.-W."/>
            <person name="Bruemmer F."/>
            <person name="Labrenz M."/>
            <person name="Spormann A.M."/>
            <person name="Op Den Camp H."/>
            <person name="Overmann J."/>
            <person name="Amann R."/>
            <person name="Jetten M.S.M."/>
            <person name="Mascher T."/>
            <person name="Medema M.H."/>
            <person name="Devos D.P."/>
            <person name="Kaster A.-K."/>
            <person name="Ovreas L."/>
            <person name="Rohde M."/>
            <person name="Galperin M.Y."/>
            <person name="Jogler C."/>
        </authorList>
    </citation>
    <scope>NUCLEOTIDE SEQUENCE [LARGE SCALE GENOMIC DNA]</scope>
    <source>
        <strain evidence="9 10">Pan54</strain>
    </source>
</reference>
<dbReference type="Gene3D" id="1.10.10.60">
    <property type="entry name" value="Homeodomain-like"/>
    <property type="match status" value="1"/>
</dbReference>
<dbReference type="InterPro" id="IPR025944">
    <property type="entry name" value="Sigma_54_int_dom_CS"/>
</dbReference>
<evidence type="ECO:0000256" key="5">
    <source>
        <dbReference type="ARBA" id="ARBA00023163"/>
    </source>
</evidence>
<keyword evidence="3" id="KW-0805">Transcription regulation</keyword>
<dbReference type="PANTHER" id="PTHR32071:SF100">
    <property type="entry name" value="RESPONSE REGULATOR PROTEIN PILR"/>
    <property type="match status" value="1"/>
</dbReference>
<keyword evidence="5" id="KW-0804">Transcription</keyword>
<evidence type="ECO:0000256" key="4">
    <source>
        <dbReference type="ARBA" id="ARBA00023125"/>
    </source>
</evidence>
<sequence>MPTISEKFDLLIVDDDKYIQQDLQLFFSQRGFKPHVVGTAQDALTAVKNQVFSVAIVDMQLPDLSGLELMTQLNRLESECEVIMLTGVGTIESAVEAMKIGAIDFLTKPVRLKELEAVALKAHSTYLLKRQNRQLQGALQRQASEKGHIIGGSAAMKRVLQLVERVAKTDKTILIQGESGTGKDVIANAIHAASKVSDQPFIAVNCAALPDQLIESEMFGHEKGAFTGATTAKQGLFEIADGGTLFIDEIGELAITLQAKLLRVLEDGSFRRVGSTKMRRANARIIAATNRDLAAEVEAGRFREDLFYRINILTISLPPLSEREDDIALLIAKFAGPDWTCEQGLLEKLKNFPWPGNIRQLKNAVERAKILSDNHVLELRNFPDDIIHYQEAGTHSPSSDAVELGVLTRQHIEQIYQLNHHNKTMTARALGVSRRTLYRLLEKYEICDEIK</sequence>
<evidence type="ECO:0000259" key="7">
    <source>
        <dbReference type="PROSITE" id="PS50045"/>
    </source>
</evidence>
<feature type="modified residue" description="4-aspartylphosphate" evidence="6">
    <location>
        <position position="58"/>
    </location>
</feature>
<dbReference type="AlphaFoldDB" id="A0A5C5XDQ8"/>
<dbReference type="Proteomes" id="UP000316095">
    <property type="component" value="Unassembled WGS sequence"/>
</dbReference>
<dbReference type="EMBL" id="SJPG01000001">
    <property type="protein sequence ID" value="TWT60052.1"/>
    <property type="molecule type" value="Genomic_DNA"/>
</dbReference>
<evidence type="ECO:0000256" key="2">
    <source>
        <dbReference type="ARBA" id="ARBA00022840"/>
    </source>
</evidence>
<dbReference type="PROSITE" id="PS00688">
    <property type="entry name" value="SIGMA54_INTERACT_3"/>
    <property type="match status" value="1"/>
</dbReference>
<dbReference type="OrthoDB" id="9807827at2"/>
<organism evidence="9 10">
    <name type="scientific">Rubinisphaera italica</name>
    <dbReference type="NCBI Taxonomy" id="2527969"/>
    <lineage>
        <taxon>Bacteria</taxon>
        <taxon>Pseudomonadati</taxon>
        <taxon>Planctomycetota</taxon>
        <taxon>Planctomycetia</taxon>
        <taxon>Planctomycetales</taxon>
        <taxon>Planctomycetaceae</taxon>
        <taxon>Rubinisphaera</taxon>
    </lineage>
</organism>
<feature type="domain" description="Sigma-54 factor interaction" evidence="7">
    <location>
        <begin position="149"/>
        <end position="370"/>
    </location>
</feature>
<dbReference type="InterPro" id="IPR002078">
    <property type="entry name" value="Sigma_54_int"/>
</dbReference>
<evidence type="ECO:0000313" key="9">
    <source>
        <dbReference type="EMBL" id="TWT60052.1"/>
    </source>
</evidence>
<dbReference type="Pfam" id="PF00072">
    <property type="entry name" value="Response_reg"/>
    <property type="match status" value="1"/>
</dbReference>
<feature type="domain" description="Response regulatory" evidence="8">
    <location>
        <begin position="9"/>
        <end position="123"/>
    </location>
</feature>